<gene>
    <name evidence="1" type="ORF">HMPREF0022_00767</name>
</gene>
<evidence type="ECO:0000313" key="1">
    <source>
        <dbReference type="EMBL" id="EGJ69587.1"/>
    </source>
</evidence>
<dbReference type="Proteomes" id="UP000003204">
    <property type="component" value="Unassembled WGS sequence"/>
</dbReference>
<name>A0A828SY08_ACIBA</name>
<comment type="caution">
    <text evidence="1">The sequence shown here is derived from an EMBL/GenBank/DDBJ whole genome shotgun (WGS) entry which is preliminary data.</text>
</comment>
<organism evidence="1 2">
    <name type="scientific">Acinetobacter baumannii 6014059</name>
    <dbReference type="NCBI Taxonomy" id="525242"/>
    <lineage>
        <taxon>Bacteria</taxon>
        <taxon>Pseudomonadati</taxon>
        <taxon>Pseudomonadota</taxon>
        <taxon>Gammaproteobacteria</taxon>
        <taxon>Moraxellales</taxon>
        <taxon>Moraxellaceae</taxon>
        <taxon>Acinetobacter</taxon>
        <taxon>Acinetobacter calcoaceticus/baumannii complex</taxon>
    </lineage>
</organism>
<dbReference type="InterPro" id="IPR008551">
    <property type="entry name" value="TANGO2"/>
</dbReference>
<dbReference type="PANTHER" id="PTHR17985">
    <property type="entry name" value="SER/THR-RICH PROTEIN T10 IN DGCR REGION"/>
    <property type="match status" value="1"/>
</dbReference>
<protein>
    <recommendedName>
        <fullName evidence="3">NRDE family protein</fullName>
    </recommendedName>
</protein>
<dbReference type="EMBL" id="ACYS02000017">
    <property type="protein sequence ID" value="EGJ69587.1"/>
    <property type="molecule type" value="Genomic_DNA"/>
</dbReference>
<evidence type="ECO:0008006" key="3">
    <source>
        <dbReference type="Google" id="ProtNLM"/>
    </source>
</evidence>
<dbReference type="Pfam" id="PF05742">
    <property type="entry name" value="TANGO2"/>
    <property type="match status" value="1"/>
</dbReference>
<dbReference type="AlphaFoldDB" id="A0A828SY08"/>
<reference evidence="1 2" key="1">
    <citation type="submission" date="2011-04" db="EMBL/GenBank/DDBJ databases">
        <authorList>
            <person name="Weinstock G."/>
            <person name="Sodergren E."/>
            <person name="Clifton S."/>
            <person name="Fulton L."/>
            <person name="Fulton B."/>
            <person name="Courtney L."/>
            <person name="Fronick C."/>
            <person name="Harrison M."/>
            <person name="Strong C."/>
            <person name="Farmer C."/>
            <person name="Delahaunty K."/>
            <person name="Markovic C."/>
            <person name="Hall O."/>
            <person name="Minx P."/>
            <person name="Tomlinson C."/>
            <person name="Mitreva M."/>
            <person name="Hou S."/>
            <person name="Chen J."/>
            <person name="Wollam A."/>
            <person name="Pepin K.H."/>
            <person name="Johnson M."/>
            <person name="Bhonagiri V."/>
            <person name="Zhang X."/>
            <person name="Suruliraj S."/>
            <person name="Warren W."/>
            <person name="Chinwalla A."/>
            <person name="Mardis E.R."/>
            <person name="Wilson R.K."/>
        </authorList>
    </citation>
    <scope>NUCLEOTIDE SEQUENCE [LARGE SCALE GENOMIC DNA]</scope>
    <source>
        <strain evidence="1 2">6014059</strain>
    </source>
</reference>
<accession>A0A828SY08</accession>
<evidence type="ECO:0000313" key="2">
    <source>
        <dbReference type="Proteomes" id="UP000003204"/>
    </source>
</evidence>
<proteinExistence type="predicted"/>
<dbReference type="PANTHER" id="PTHR17985:SF8">
    <property type="entry name" value="TRANSPORT AND GOLGI ORGANIZATION PROTEIN 2 HOMOLOG"/>
    <property type="match status" value="1"/>
</dbReference>
<sequence>MCKHREQESMCIVALAWHVLDDMPLCLISNRDEFYHRPTALLYQWEHTPIIAGQDLQSGGTWMGVTPQGRWAVLTNFRDGRDKKQYETSRGHLVQAFLESDLLPIRFAQQLEQQQQNFAGFNLFMGTADQAVYMSNRGEAPQVLANGVYVVSNGLMSDHWEKTRHLRTRFTQEFLPMHQHKTEELSLQHAAWDILEDERKVTTALLPNTGIQPEMEELLSSTFIQSPVYGTRCSNFLRMTNNEWIWLEKTQQGEHSGQIVQQQVLLNR</sequence>